<name>A0A101PUG0_STRCK</name>
<organism evidence="1 2">
    <name type="scientific">Streptomyces corchorusii</name>
    <name type="common">Streptomyces chibaensis</name>
    <dbReference type="NCBI Taxonomy" id="1903"/>
    <lineage>
        <taxon>Bacteria</taxon>
        <taxon>Bacillati</taxon>
        <taxon>Actinomycetota</taxon>
        <taxon>Actinomycetes</taxon>
        <taxon>Kitasatosporales</taxon>
        <taxon>Streptomycetaceae</taxon>
        <taxon>Streptomyces</taxon>
    </lineage>
</organism>
<keyword evidence="2" id="KW-1185">Reference proteome</keyword>
<gene>
    <name evidence="1" type="ORF">AQJ11_37685</name>
</gene>
<protein>
    <submittedName>
        <fullName evidence="1">Uncharacterized protein</fullName>
    </submittedName>
</protein>
<proteinExistence type="predicted"/>
<sequence length="60" mass="6682">MEEAADQDVVIEEADGHVLLVTKERWDVVRLRWQWQVPSGEPVHALLHQGAGLGTRAPAL</sequence>
<evidence type="ECO:0000313" key="1">
    <source>
        <dbReference type="EMBL" id="KUN17598.1"/>
    </source>
</evidence>
<dbReference type="Proteomes" id="UP000053398">
    <property type="component" value="Unassembled WGS sequence"/>
</dbReference>
<reference evidence="1 2" key="1">
    <citation type="submission" date="2015-10" db="EMBL/GenBank/DDBJ databases">
        <title>Draft genome sequence of Streptomyces corchorusii DSM 40340, type strain for the species Streptomyces corchorusii.</title>
        <authorList>
            <person name="Ruckert C."/>
            <person name="Winkler A."/>
            <person name="Kalinowski J."/>
            <person name="Kampfer P."/>
            <person name="Glaeser S."/>
        </authorList>
    </citation>
    <scope>NUCLEOTIDE SEQUENCE [LARGE SCALE GENOMIC DNA]</scope>
    <source>
        <strain evidence="1 2">DSM 40340</strain>
    </source>
</reference>
<accession>A0A101PUG0</accession>
<dbReference type="EMBL" id="LMWP01000048">
    <property type="protein sequence ID" value="KUN17598.1"/>
    <property type="molecule type" value="Genomic_DNA"/>
</dbReference>
<comment type="caution">
    <text evidence="1">The sequence shown here is derived from an EMBL/GenBank/DDBJ whole genome shotgun (WGS) entry which is preliminary data.</text>
</comment>
<dbReference type="AlphaFoldDB" id="A0A101PUG0"/>
<evidence type="ECO:0000313" key="2">
    <source>
        <dbReference type="Proteomes" id="UP000053398"/>
    </source>
</evidence>